<keyword evidence="3" id="KW-0808">Transferase</keyword>
<dbReference type="InterPro" id="IPR000477">
    <property type="entry name" value="RT_dom"/>
</dbReference>
<dbReference type="SUPFAM" id="SSF56672">
    <property type="entry name" value="DNA/RNA polymerases"/>
    <property type="match status" value="1"/>
</dbReference>
<dbReference type="InterPro" id="IPR036397">
    <property type="entry name" value="RNaseH_sf"/>
</dbReference>
<keyword evidence="4" id="KW-0548">Nucleotidyltransferase</keyword>
<dbReference type="Gene3D" id="1.10.340.70">
    <property type="match status" value="1"/>
</dbReference>
<dbReference type="PROSITE" id="PS50878">
    <property type="entry name" value="RT_POL"/>
    <property type="match status" value="1"/>
</dbReference>
<dbReference type="InterPro" id="IPR001584">
    <property type="entry name" value="Integrase_cat-core"/>
</dbReference>
<feature type="domain" description="Reverse transcriptase" evidence="11">
    <location>
        <begin position="428"/>
        <end position="605"/>
    </location>
</feature>
<dbReference type="Pfam" id="PF00078">
    <property type="entry name" value="RVT_1"/>
    <property type="match status" value="1"/>
</dbReference>
<name>A0AAU9UJN1_EUPED</name>
<dbReference type="InterPro" id="IPR055469">
    <property type="entry name" value="DUF7041"/>
</dbReference>
<feature type="domain" description="Integrase catalytic" evidence="12">
    <location>
        <begin position="948"/>
        <end position="1067"/>
    </location>
</feature>
<dbReference type="Gene3D" id="3.30.70.270">
    <property type="match status" value="2"/>
</dbReference>
<feature type="compositionally biased region" description="Pro residues" evidence="10">
    <location>
        <begin position="1237"/>
        <end position="1247"/>
    </location>
</feature>
<evidence type="ECO:0000259" key="11">
    <source>
        <dbReference type="PROSITE" id="PS50878"/>
    </source>
</evidence>
<keyword evidence="2" id="KW-0645">Protease</keyword>
<dbReference type="FunFam" id="3.30.420.10:FF:000032">
    <property type="entry name" value="Retrovirus-related Pol polyprotein from transposon 297-like Protein"/>
    <property type="match status" value="1"/>
</dbReference>
<keyword evidence="6" id="KW-0255">Endonuclease</keyword>
<dbReference type="Gene3D" id="3.10.10.10">
    <property type="entry name" value="HIV Type 1 Reverse Transcriptase, subunit A, domain 1"/>
    <property type="match status" value="1"/>
</dbReference>
<keyword evidence="5" id="KW-0540">Nuclease</keyword>
<dbReference type="Pfam" id="PF00665">
    <property type="entry name" value="rve"/>
    <property type="match status" value="1"/>
</dbReference>
<dbReference type="InterPro" id="IPR043128">
    <property type="entry name" value="Rev_trsase/Diguanyl_cyclase"/>
</dbReference>
<dbReference type="GO" id="GO:0042575">
    <property type="term" value="C:DNA polymerase complex"/>
    <property type="evidence" value="ECO:0007669"/>
    <property type="project" value="UniProtKB-ARBA"/>
</dbReference>
<dbReference type="FunFam" id="3.10.10.10:FF:000007">
    <property type="entry name" value="Retrovirus-related Pol polyprotein from transposon 17.6-like Protein"/>
    <property type="match status" value="1"/>
</dbReference>
<evidence type="ECO:0000256" key="3">
    <source>
        <dbReference type="ARBA" id="ARBA00022679"/>
    </source>
</evidence>
<reference evidence="13" key="1">
    <citation type="submission" date="2022-03" db="EMBL/GenBank/DDBJ databases">
        <authorList>
            <person name="Tunstrom K."/>
        </authorList>
    </citation>
    <scope>NUCLEOTIDE SEQUENCE</scope>
</reference>
<feature type="compositionally biased region" description="Basic residues" evidence="10">
    <location>
        <begin position="234"/>
        <end position="248"/>
    </location>
</feature>
<dbReference type="InterPro" id="IPR043502">
    <property type="entry name" value="DNA/RNA_pol_sf"/>
</dbReference>
<protein>
    <recommendedName>
        <fullName evidence="1">RNA-directed DNA polymerase</fullName>
        <ecNumber evidence="1">2.7.7.49</ecNumber>
    </recommendedName>
</protein>
<dbReference type="FunFam" id="3.30.70.270:FF:000164">
    <property type="match status" value="1"/>
</dbReference>
<evidence type="ECO:0000256" key="10">
    <source>
        <dbReference type="SAM" id="MobiDB-lite"/>
    </source>
</evidence>
<dbReference type="Pfam" id="PF17919">
    <property type="entry name" value="RT_RNaseH_2"/>
    <property type="match status" value="1"/>
</dbReference>
<evidence type="ECO:0000256" key="7">
    <source>
        <dbReference type="ARBA" id="ARBA00022801"/>
    </source>
</evidence>
<dbReference type="CDD" id="cd09274">
    <property type="entry name" value="RNase_HI_RT_Ty3"/>
    <property type="match status" value="1"/>
</dbReference>
<dbReference type="Gene3D" id="3.30.420.10">
    <property type="entry name" value="Ribonuclease H-like superfamily/Ribonuclease H"/>
    <property type="match status" value="1"/>
</dbReference>
<dbReference type="EMBL" id="CAKOGL010000022">
    <property type="protein sequence ID" value="CAH2099535.1"/>
    <property type="molecule type" value="Genomic_DNA"/>
</dbReference>
<keyword evidence="14" id="KW-1185">Reference proteome</keyword>
<evidence type="ECO:0000256" key="9">
    <source>
        <dbReference type="ARBA" id="ARBA00023268"/>
    </source>
</evidence>
<sequence length="1272" mass="143641">MTEAFAEVKEQLERVMAEKAVLEEKLNQFPPREAEVNAASIKLPPFWSDNPAVWFAQVEAQFQIAGILADITKYNYVVGQIDYRLAGEVEDIITQPIEKGKQYITLKNALINRFSIPQEQKVRQLLGNEELGDRKPSQFLRHLKSLAGSSPLDQNILRQLWISRLPQDIQVLLVSQADDLSLEKLADLADKVIDLTGRSRAVHSTAAPPLDLIADLASKVSELTKQVHALSTRGRSRSRNRANSRRRSSQAPSPAAGSDLCCYPISWLSRRRENSDYELSAANGSKIKTYGMVNLRLNLGLRRDFFWQFVVADVQKAIIGADFLAHYHLLPDCRRKKLIDNKTGLCTIATSAMVEQPSVKAVVAGSSIYASILTEFPDIIRPPGLPRVIKHSTVHYIKTTDGPPVSCRPRRLAPQKLSSAKKEFEDMVRCGIARPSKSAWSSPLHMTPKKDNTWRPCGDYRALNARTVPDKYPVRHINDFANNLSGAKVFSTLDLVKAYHQIPVFKDDIPKTAIVTPFGLFEFPFMPFGLRNAGQTFQRFIDEVTRGLDFCFPYIDDILVFSQNESQHQEHLRTLFKRLQEYGVVINPSKCVLGASEVTFLGYHISAEGTRPPQDRIQALLDFPPPETVQGMRRFLGMLNYYRRFIPHAAKFQAPLIDALVSTKSKGSKPYPWTPELLQKFEECKRSLSDATLLHHAIADVPLGLFTDASSVHIGSCLQQCIDGKWFPIAFFSKKLTPKQSEWPAYYRELLAVYESVQHFRYILEVQHSTIFTDHKPLLYAFVQRREKLPPAQLNQLSFISQFTTNIKYIRGEDNVVADTMSRVDAISLEQEYEALAKSQEEDKELTQLLRGNTSLKLSKVSVPGTGVSLFCDCSTGKPRPLVPFDLRRVIFNKLHSLSHPGIQATTRLVAERYVWPSMNKDCREWTRTCDACQRAKVTRHNTVPLGNFSTPSGRFMHVHIDIIGPLPSCKGYRYCLTAIDRMSRWPEVWPMQTITAEEVADTLVREWISRFGVPSIITTDQGTQFESDLFRRLMQSFATKRIRTTSYHPQANGMIERVHRQLKASIMCHGGEWLSALPLVLLGMRSCFKEDLKSSVAEMLYGESLRLPGELLVPSLSSGPNTSPADFVVSLKRHMSNIRPVSPSRHGNLTTFIFKDLATSSHVYLREDAVRRTLQPPYSGPYQIIERASDGKTLTLNIRGRKTAVSVDRVKPAFIERSENVRDVVLPTAPTLTAEPPSPITQPVPPLSQSSNVPPYTTRSGRRVKFKVFRD</sequence>
<feature type="compositionally biased region" description="Polar residues" evidence="10">
    <location>
        <begin position="1248"/>
        <end position="1260"/>
    </location>
</feature>
<dbReference type="GO" id="GO:0015074">
    <property type="term" value="P:DNA integration"/>
    <property type="evidence" value="ECO:0007669"/>
    <property type="project" value="InterPro"/>
</dbReference>
<dbReference type="EC" id="2.7.7.49" evidence="1"/>
<dbReference type="InterPro" id="IPR012337">
    <property type="entry name" value="RNaseH-like_sf"/>
</dbReference>
<dbReference type="InterPro" id="IPR050951">
    <property type="entry name" value="Retrovirus_Pol_polyprotein"/>
</dbReference>
<evidence type="ECO:0000313" key="14">
    <source>
        <dbReference type="Proteomes" id="UP001153954"/>
    </source>
</evidence>
<evidence type="ECO:0000256" key="1">
    <source>
        <dbReference type="ARBA" id="ARBA00012493"/>
    </source>
</evidence>
<dbReference type="SUPFAM" id="SSF53098">
    <property type="entry name" value="Ribonuclease H-like"/>
    <property type="match status" value="1"/>
</dbReference>
<feature type="region of interest" description="Disordered" evidence="10">
    <location>
        <begin position="1231"/>
        <end position="1260"/>
    </location>
</feature>
<dbReference type="GO" id="GO:0006508">
    <property type="term" value="P:proteolysis"/>
    <property type="evidence" value="ECO:0007669"/>
    <property type="project" value="UniProtKB-KW"/>
</dbReference>
<evidence type="ECO:0000256" key="6">
    <source>
        <dbReference type="ARBA" id="ARBA00022759"/>
    </source>
</evidence>
<dbReference type="Proteomes" id="UP001153954">
    <property type="component" value="Unassembled WGS sequence"/>
</dbReference>
<dbReference type="PANTHER" id="PTHR37984">
    <property type="entry name" value="PROTEIN CBG26694"/>
    <property type="match status" value="1"/>
</dbReference>
<evidence type="ECO:0000256" key="5">
    <source>
        <dbReference type="ARBA" id="ARBA00022722"/>
    </source>
</evidence>
<evidence type="ECO:0000313" key="13">
    <source>
        <dbReference type="EMBL" id="CAH2099535.1"/>
    </source>
</evidence>
<dbReference type="CDD" id="cd01647">
    <property type="entry name" value="RT_LTR"/>
    <property type="match status" value="1"/>
</dbReference>
<evidence type="ECO:0000256" key="8">
    <source>
        <dbReference type="ARBA" id="ARBA00022918"/>
    </source>
</evidence>
<dbReference type="PROSITE" id="PS50994">
    <property type="entry name" value="INTEGRASE"/>
    <property type="match status" value="1"/>
</dbReference>
<dbReference type="InterPro" id="IPR041577">
    <property type="entry name" value="RT_RNaseH_2"/>
</dbReference>
<dbReference type="GO" id="GO:0008233">
    <property type="term" value="F:peptidase activity"/>
    <property type="evidence" value="ECO:0007669"/>
    <property type="project" value="UniProtKB-KW"/>
</dbReference>
<proteinExistence type="predicted"/>
<keyword evidence="9" id="KW-0511">Multifunctional enzyme</keyword>
<organism evidence="13 14">
    <name type="scientific">Euphydryas editha</name>
    <name type="common">Edith's checkerspot</name>
    <dbReference type="NCBI Taxonomy" id="104508"/>
    <lineage>
        <taxon>Eukaryota</taxon>
        <taxon>Metazoa</taxon>
        <taxon>Ecdysozoa</taxon>
        <taxon>Arthropoda</taxon>
        <taxon>Hexapoda</taxon>
        <taxon>Insecta</taxon>
        <taxon>Pterygota</taxon>
        <taxon>Neoptera</taxon>
        <taxon>Endopterygota</taxon>
        <taxon>Lepidoptera</taxon>
        <taxon>Glossata</taxon>
        <taxon>Ditrysia</taxon>
        <taxon>Papilionoidea</taxon>
        <taxon>Nymphalidae</taxon>
        <taxon>Nymphalinae</taxon>
        <taxon>Euphydryas</taxon>
    </lineage>
</organism>
<dbReference type="Gene3D" id="3.10.20.370">
    <property type="match status" value="1"/>
</dbReference>
<gene>
    <name evidence="13" type="ORF">EEDITHA_LOCUS14495</name>
</gene>
<feature type="region of interest" description="Disordered" evidence="10">
    <location>
        <begin position="228"/>
        <end position="257"/>
    </location>
</feature>
<dbReference type="AlphaFoldDB" id="A0AAU9UJN1"/>
<keyword evidence="8" id="KW-0695">RNA-directed DNA polymerase</keyword>
<dbReference type="GO" id="GO:0003676">
    <property type="term" value="F:nucleic acid binding"/>
    <property type="evidence" value="ECO:0007669"/>
    <property type="project" value="InterPro"/>
</dbReference>
<dbReference type="FunFam" id="1.10.340.70:FF:000004">
    <property type="entry name" value="Retrovirus-related Pol polyprotein from transposon 297-like Protein"/>
    <property type="match status" value="1"/>
</dbReference>
<keyword evidence="7" id="KW-0378">Hydrolase</keyword>
<evidence type="ECO:0000259" key="12">
    <source>
        <dbReference type="PROSITE" id="PS50994"/>
    </source>
</evidence>
<dbReference type="GO" id="GO:0003964">
    <property type="term" value="F:RNA-directed DNA polymerase activity"/>
    <property type="evidence" value="ECO:0007669"/>
    <property type="project" value="UniProtKB-KW"/>
</dbReference>
<accession>A0AAU9UJN1</accession>
<comment type="caution">
    <text evidence="13">The sequence shown here is derived from an EMBL/GenBank/DDBJ whole genome shotgun (WGS) entry which is preliminary data.</text>
</comment>
<dbReference type="Pfam" id="PF17921">
    <property type="entry name" value="Integrase_H2C2"/>
    <property type="match status" value="1"/>
</dbReference>
<dbReference type="InterPro" id="IPR041588">
    <property type="entry name" value="Integrase_H2C2"/>
</dbReference>
<dbReference type="GO" id="GO:0004519">
    <property type="term" value="F:endonuclease activity"/>
    <property type="evidence" value="ECO:0007669"/>
    <property type="project" value="UniProtKB-KW"/>
</dbReference>
<evidence type="ECO:0000256" key="4">
    <source>
        <dbReference type="ARBA" id="ARBA00022695"/>
    </source>
</evidence>
<evidence type="ECO:0000256" key="2">
    <source>
        <dbReference type="ARBA" id="ARBA00022670"/>
    </source>
</evidence>
<dbReference type="PANTHER" id="PTHR37984:SF5">
    <property type="entry name" value="PROTEIN NYNRIN-LIKE"/>
    <property type="match status" value="1"/>
</dbReference>
<dbReference type="Pfam" id="PF23055">
    <property type="entry name" value="DUF7041"/>
    <property type="match status" value="1"/>
</dbReference>